<organism evidence="3 4">
    <name type="scientific">Schizopora paradoxa</name>
    <dbReference type="NCBI Taxonomy" id="27342"/>
    <lineage>
        <taxon>Eukaryota</taxon>
        <taxon>Fungi</taxon>
        <taxon>Dikarya</taxon>
        <taxon>Basidiomycota</taxon>
        <taxon>Agaricomycotina</taxon>
        <taxon>Agaricomycetes</taxon>
        <taxon>Hymenochaetales</taxon>
        <taxon>Schizoporaceae</taxon>
        <taxon>Schizopora</taxon>
    </lineage>
</organism>
<dbReference type="InterPro" id="IPR027417">
    <property type="entry name" value="P-loop_NTPase"/>
</dbReference>
<dbReference type="InParanoid" id="A0A0H2RHN5"/>
<sequence length="518" mass="58746">MSNNSYLDRDLGKHFLIQKELSITIQDASELCDSDKFQVLFEDLDGPVTIQLAKPEKIEGLSCHWSLEREILVFPNDYVTFQVLPGKEHSVRSLMAKMTENKGSGPREYHIKYETIAKELEKRKRRADEKQQNDVTEAGGPTAIAIARGDYVIKLRVEEGSIETIIEMTPNENLDPLLPERLQGIIDSSDTLMKNVQSLQSVLGSIPVTEEAFQLLENTFTALGNAHPLAKAVITALTIPYKLLKNEVGFKQKMKGVAQAMLFACQCLMDIRYHTKITLAKDLFKSTLRLLRNAAVFIDLYCKKNRIRQLIGAQFSKKLEKYAEDLIKQKNDFQMAMILQIARDVHMLTSLTSDDFLRRRLDPVTRRQYDSRCLEGTRTSLLDKVEKWLSNPTSQENILWIVGAPGAGKTTIAATIAYELNKKGRPCAKFFLKRDIADLRDARRIWPSLAYSLADRNTGVKAEVMHALRDKKDGDVQDDTVSAQFQELIKGPLESDLKETFLQLMPEAYPVIIIDGVY</sequence>
<dbReference type="AlphaFoldDB" id="A0A0H2RHN5"/>
<name>A0A0H2RHN5_9AGAM</name>
<dbReference type="Gene3D" id="3.40.50.300">
    <property type="entry name" value="P-loop containing nucleotide triphosphate hydrolases"/>
    <property type="match status" value="1"/>
</dbReference>
<evidence type="ECO:0000313" key="3">
    <source>
        <dbReference type="EMBL" id="KLO04386.1"/>
    </source>
</evidence>
<keyword evidence="4" id="KW-1185">Reference proteome</keyword>
<dbReference type="EMBL" id="KQ086565">
    <property type="protein sequence ID" value="KLO04386.1"/>
    <property type="molecule type" value="Genomic_DNA"/>
</dbReference>
<dbReference type="SUPFAM" id="SSF52540">
    <property type="entry name" value="P-loop containing nucleoside triphosphate hydrolases"/>
    <property type="match status" value="2"/>
</dbReference>
<dbReference type="InterPro" id="IPR056884">
    <property type="entry name" value="NPHP3-like_N"/>
</dbReference>
<dbReference type="OrthoDB" id="3248304at2759"/>
<reference evidence="3 4" key="1">
    <citation type="submission" date="2015-04" db="EMBL/GenBank/DDBJ databases">
        <title>Complete genome sequence of Schizopora paradoxa KUC8140, a cosmopolitan wood degrader in East Asia.</title>
        <authorList>
            <consortium name="DOE Joint Genome Institute"/>
            <person name="Min B."/>
            <person name="Park H."/>
            <person name="Jang Y."/>
            <person name="Kim J.-J."/>
            <person name="Kim K.H."/>
            <person name="Pangilinan J."/>
            <person name="Lipzen A."/>
            <person name="Riley R."/>
            <person name="Grigoriev I.V."/>
            <person name="Spatafora J.W."/>
            <person name="Choi I.-G."/>
        </authorList>
    </citation>
    <scope>NUCLEOTIDE SEQUENCE [LARGE SCALE GENOMIC DNA]</scope>
    <source>
        <strain evidence="3 4">KUC8140</strain>
    </source>
</reference>
<evidence type="ECO:0000259" key="2">
    <source>
        <dbReference type="Pfam" id="PF24883"/>
    </source>
</evidence>
<feature type="domain" description="Nephrocystin 3-like N-terminal" evidence="2">
    <location>
        <begin position="382"/>
        <end position="495"/>
    </location>
</feature>
<evidence type="ECO:0000256" key="1">
    <source>
        <dbReference type="ARBA" id="ARBA00022737"/>
    </source>
</evidence>
<evidence type="ECO:0000313" key="4">
    <source>
        <dbReference type="Proteomes" id="UP000053477"/>
    </source>
</evidence>
<keyword evidence="1" id="KW-0677">Repeat</keyword>
<dbReference type="Pfam" id="PF24883">
    <property type="entry name" value="NPHP3_N"/>
    <property type="match status" value="1"/>
</dbReference>
<dbReference type="Proteomes" id="UP000053477">
    <property type="component" value="Unassembled WGS sequence"/>
</dbReference>
<protein>
    <recommendedName>
        <fullName evidence="2">Nephrocystin 3-like N-terminal domain-containing protein</fullName>
    </recommendedName>
</protein>
<accession>A0A0H2RHN5</accession>
<gene>
    <name evidence="3" type="ORF">SCHPADRAFT_947736</name>
</gene>
<dbReference type="PANTHER" id="PTHR10039">
    <property type="entry name" value="AMELOGENIN"/>
    <property type="match status" value="1"/>
</dbReference>
<dbReference type="STRING" id="27342.A0A0H2RHN5"/>
<proteinExistence type="predicted"/>